<evidence type="ECO:0000313" key="2">
    <source>
        <dbReference type="Proteomes" id="UP000011693"/>
    </source>
</evidence>
<organism evidence="1 2">
    <name type="scientific">Natrialba chahannaoensis JCM 10990</name>
    <dbReference type="NCBI Taxonomy" id="1227492"/>
    <lineage>
        <taxon>Archaea</taxon>
        <taxon>Methanobacteriati</taxon>
        <taxon>Methanobacteriota</taxon>
        <taxon>Stenosarchaea group</taxon>
        <taxon>Halobacteria</taxon>
        <taxon>Halobacteriales</taxon>
        <taxon>Natrialbaceae</taxon>
        <taxon>Natrialba</taxon>
    </lineage>
</organism>
<dbReference type="AlphaFoldDB" id="M0AQU5"/>
<reference evidence="1 2" key="1">
    <citation type="journal article" date="2014" name="PLoS Genet.">
        <title>Phylogenetically driven sequencing of extremely halophilic archaea reveals strategies for static and dynamic osmo-response.</title>
        <authorList>
            <person name="Becker E.A."/>
            <person name="Seitzer P.M."/>
            <person name="Tritt A."/>
            <person name="Larsen D."/>
            <person name="Krusor M."/>
            <person name="Yao A.I."/>
            <person name="Wu D."/>
            <person name="Madern D."/>
            <person name="Eisen J.A."/>
            <person name="Darling A.E."/>
            <person name="Facciotti M.T."/>
        </authorList>
    </citation>
    <scope>NUCLEOTIDE SEQUENCE [LARGE SCALE GENOMIC DNA]</scope>
    <source>
        <strain evidence="1 2">JCM 10990</strain>
    </source>
</reference>
<comment type="caution">
    <text evidence="1">The sequence shown here is derived from an EMBL/GenBank/DDBJ whole genome shotgun (WGS) entry which is preliminary data.</text>
</comment>
<dbReference type="STRING" id="1227492.C482_08748"/>
<name>M0AQU5_9EURY</name>
<proteinExistence type="predicted"/>
<gene>
    <name evidence="1" type="ORF">C482_08748</name>
</gene>
<dbReference type="Proteomes" id="UP000011693">
    <property type="component" value="Unassembled WGS sequence"/>
</dbReference>
<keyword evidence="2" id="KW-1185">Reference proteome</keyword>
<protein>
    <submittedName>
        <fullName evidence="1">Uncharacterized protein</fullName>
    </submittedName>
</protein>
<sequence length="132" mass="14426">MANTSCGEPPTANNLTANDYTPRSCAYRMVEQHFPALEGERVQYSGDTWELTGKIDIKQNGDLIHATAHTPDRVRGSTSLLGFTLENSPASLNPGNPGELTGELEQTDAGYELVVHRPHGTTRYKLNNLRSA</sequence>
<accession>M0AQU5</accession>
<dbReference type="PATRIC" id="fig|1227492.4.peg.1714"/>
<evidence type="ECO:0000313" key="1">
    <source>
        <dbReference type="EMBL" id="ELZ00697.1"/>
    </source>
</evidence>
<dbReference type="EMBL" id="AOIN01000048">
    <property type="protein sequence ID" value="ELZ00697.1"/>
    <property type="molecule type" value="Genomic_DNA"/>
</dbReference>